<dbReference type="PANTHER" id="PTHR11731">
    <property type="entry name" value="PROTEASE FAMILY S9B,C DIPEPTIDYL-PEPTIDASE IV-RELATED"/>
    <property type="match status" value="1"/>
</dbReference>
<feature type="region of interest" description="Disordered" evidence="5">
    <location>
        <begin position="1"/>
        <end position="24"/>
    </location>
</feature>
<dbReference type="InterPro" id="IPR001375">
    <property type="entry name" value="Peptidase_S9_cat"/>
</dbReference>
<evidence type="ECO:0000259" key="6">
    <source>
        <dbReference type="Pfam" id="PF00326"/>
    </source>
</evidence>
<sequence length="847" mass="96729">MYNAWTSPENEQFPGGTQKRTKERRSWKDLQFAVKVTRGLQQNLVNRIPHSFTFSRDRLYFLAVPTNSRENTIQYVDLPRPLERTCVEYPQLEWQPLLDTFKPLPFAGFSKEEQLLRERKRLGAFGITSYDFNDSSRRFLFPVSNSLYTFVDWHNNEMPVMPDEIPSQVHEAKLDAKICPCDANIVAFIHRNDIWIVNISTGEEKRLTNTNGGSANAMDEPLSAGVASFIAQEEFDRYTGYWWQPKLTVDETNRTRIYRILYEEVDESPVEVLHIISSPEGALQGSSVDSYRYPKAGSSNAISKIKIVEFSIEESGSISGNVTEYNLLVPFDETFPTMEYIVRAGWVSTGDSAWVQLLSRNQQHLTMVLLPLTCFSAVVPSDFSLISLPQQMPIMQVLAEDTSDIWINVSDIIYFLKPGSDTQFIWSSEASGHRHLYLASVRSNHVISRGRSRSLIGQNAVYYPLVTQRQLTEGDWEVDTKTIWVDEERRLIYFIGTKDTPLEHHLYVVSYDDNSTTEVQRLTELGFSHSVSMNENFTRFITVSSSVNETHRAMVYDISHDQVVLNHVPMITVEPVACLMQPETLGSDYKAPEIFSYKSKQGYQVYGLIFKPHNVEPGVKYPTILYVYGGPQVQLVTNSHKGVRFLRLHTLAMLGYVVVVIDGRGSAQRGLHFEGHIKNRMGQVEIEDQVEGLQYIASTTEMIDLSRVAIHGWSYGGYLSLLGLIQRPDVFRIAIAGAPVTAWEAYDTGYTERYMGTPQDNSRAYTMSSVLTYVNNFPDEENRLLLVHGLIDENVHFYHTSLLINELVKACKPYQLLVYPNERHGIRQTVASEHYETTMLSFLQQNL</sequence>
<evidence type="ECO:0000313" key="10">
    <source>
        <dbReference type="Proteomes" id="UP000001593"/>
    </source>
</evidence>
<feature type="domain" description="Peptidase S9 prolyl oligopeptidase catalytic" evidence="6">
    <location>
        <begin position="646"/>
        <end position="847"/>
    </location>
</feature>
<evidence type="ECO:0000259" key="7">
    <source>
        <dbReference type="Pfam" id="PF00930"/>
    </source>
</evidence>
<dbReference type="InterPro" id="IPR050278">
    <property type="entry name" value="Serine_Prot_S9B/DPPIV"/>
</dbReference>
<dbReference type="OMA" id="VTHMTPQ"/>
<evidence type="ECO:0000256" key="2">
    <source>
        <dbReference type="ARBA" id="ARBA00022670"/>
    </source>
</evidence>
<comment type="similarity">
    <text evidence="1">Belongs to the peptidase S9B family. DPPIV subfamily.</text>
</comment>
<keyword evidence="4" id="KW-0720">Serine protease</keyword>
<dbReference type="GO" id="GO:0008236">
    <property type="term" value="F:serine-type peptidase activity"/>
    <property type="evidence" value="ECO:0007669"/>
    <property type="project" value="UniProtKB-KW"/>
</dbReference>
<dbReference type="KEGG" id="nve:5518683"/>
<dbReference type="Pfam" id="PF00326">
    <property type="entry name" value="Peptidase_S9"/>
    <property type="match status" value="1"/>
</dbReference>
<dbReference type="Pfam" id="PF19520">
    <property type="entry name" value="Dpp_8_9_N"/>
    <property type="match status" value="1"/>
</dbReference>
<reference evidence="9 10" key="1">
    <citation type="journal article" date="2007" name="Science">
        <title>Sea anemone genome reveals ancestral eumetazoan gene repertoire and genomic organization.</title>
        <authorList>
            <person name="Putnam N.H."/>
            <person name="Srivastava M."/>
            <person name="Hellsten U."/>
            <person name="Dirks B."/>
            <person name="Chapman J."/>
            <person name="Salamov A."/>
            <person name="Terry A."/>
            <person name="Shapiro H."/>
            <person name="Lindquist E."/>
            <person name="Kapitonov V.V."/>
            <person name="Jurka J."/>
            <person name="Genikhovich G."/>
            <person name="Grigoriev I.V."/>
            <person name="Lucas S.M."/>
            <person name="Steele R.E."/>
            <person name="Finnerty J.R."/>
            <person name="Technau U."/>
            <person name="Martindale M.Q."/>
            <person name="Rokhsar D.S."/>
        </authorList>
    </citation>
    <scope>NUCLEOTIDE SEQUENCE [LARGE SCALE GENOMIC DNA]</scope>
    <source>
        <strain evidence="10">CH2 X CH6</strain>
    </source>
</reference>
<dbReference type="AlphaFoldDB" id="A7RPQ4"/>
<dbReference type="Gene3D" id="2.140.10.30">
    <property type="entry name" value="Dipeptidylpeptidase IV, N-terminal domain"/>
    <property type="match status" value="1"/>
</dbReference>
<dbReference type="GO" id="GO:0006508">
    <property type="term" value="P:proteolysis"/>
    <property type="evidence" value="ECO:0000318"/>
    <property type="project" value="GO_Central"/>
</dbReference>
<gene>
    <name evidence="9" type="ORF">NEMVEDRAFT_v1g161332</name>
</gene>
<dbReference type="ESTHER" id="nemve-a7rpq4">
    <property type="family name" value="DPP4N_Peptidase_S9"/>
</dbReference>
<organism evidence="9 10">
    <name type="scientific">Nematostella vectensis</name>
    <name type="common">Starlet sea anemone</name>
    <dbReference type="NCBI Taxonomy" id="45351"/>
    <lineage>
        <taxon>Eukaryota</taxon>
        <taxon>Metazoa</taxon>
        <taxon>Cnidaria</taxon>
        <taxon>Anthozoa</taxon>
        <taxon>Hexacorallia</taxon>
        <taxon>Actiniaria</taxon>
        <taxon>Edwardsiidae</taxon>
        <taxon>Nematostella</taxon>
    </lineage>
</organism>
<dbReference type="InterPro" id="IPR045785">
    <property type="entry name" value="Dpp_8/9_N"/>
</dbReference>
<dbReference type="eggNOG" id="KOG2281">
    <property type="taxonomic scope" value="Eukaryota"/>
</dbReference>
<dbReference type="InterPro" id="IPR029058">
    <property type="entry name" value="AB_hydrolase_fold"/>
</dbReference>
<evidence type="ECO:0000256" key="3">
    <source>
        <dbReference type="ARBA" id="ARBA00022801"/>
    </source>
</evidence>
<dbReference type="FunCoup" id="A7RPQ4">
    <property type="interactions" value="629"/>
</dbReference>
<dbReference type="PhylomeDB" id="A7RPQ4"/>
<evidence type="ECO:0008006" key="11">
    <source>
        <dbReference type="Google" id="ProtNLM"/>
    </source>
</evidence>
<dbReference type="Gene3D" id="3.40.50.1820">
    <property type="entry name" value="alpha/beta hydrolase"/>
    <property type="match status" value="1"/>
</dbReference>
<evidence type="ECO:0000256" key="1">
    <source>
        <dbReference type="ARBA" id="ARBA00010036"/>
    </source>
</evidence>
<accession>A7RPQ4</accession>
<dbReference type="InterPro" id="IPR002469">
    <property type="entry name" value="Peptidase_S9B_N"/>
</dbReference>
<dbReference type="Proteomes" id="UP000001593">
    <property type="component" value="Unassembled WGS sequence"/>
</dbReference>
<evidence type="ECO:0000256" key="4">
    <source>
        <dbReference type="ARBA" id="ARBA00022825"/>
    </source>
</evidence>
<feature type="domain" description="Dipeptidylpeptidase IV N-terminal" evidence="7">
    <location>
        <begin position="148"/>
        <end position="547"/>
    </location>
</feature>
<dbReference type="Pfam" id="PF00930">
    <property type="entry name" value="DPPIV_N"/>
    <property type="match status" value="1"/>
</dbReference>
<dbReference type="HOGENOM" id="CLU_006105_1_0_1"/>
<protein>
    <recommendedName>
        <fullName evidence="11">Dipeptidyl peptidase 9</fullName>
    </recommendedName>
</protein>
<dbReference type="SUPFAM" id="SSF53474">
    <property type="entry name" value="alpha/beta-Hydrolases"/>
    <property type="match status" value="1"/>
</dbReference>
<proteinExistence type="inferred from homology"/>
<feature type="domain" description="Dipeptidyl peptidase 8 /9 ,N-terminal" evidence="8">
    <location>
        <begin position="23"/>
        <end position="123"/>
    </location>
</feature>
<keyword evidence="2" id="KW-0645">Protease</keyword>
<evidence type="ECO:0000259" key="8">
    <source>
        <dbReference type="Pfam" id="PF19520"/>
    </source>
</evidence>
<dbReference type="FunFam" id="3.40.50.1820:FF:000016">
    <property type="entry name" value="Dipeptidyl peptidase 8-like isoform"/>
    <property type="match status" value="1"/>
</dbReference>
<dbReference type="SUPFAM" id="SSF82171">
    <property type="entry name" value="DPP6 N-terminal domain-like"/>
    <property type="match status" value="1"/>
</dbReference>
<evidence type="ECO:0000256" key="5">
    <source>
        <dbReference type="SAM" id="MobiDB-lite"/>
    </source>
</evidence>
<name>A7RPQ4_NEMVE</name>
<dbReference type="OrthoDB" id="16520at2759"/>
<dbReference type="EMBL" id="DS469526">
    <property type="protein sequence ID" value="EDO46612.1"/>
    <property type="molecule type" value="Genomic_DNA"/>
</dbReference>
<keyword evidence="10" id="KW-1185">Reference proteome</keyword>
<dbReference type="GO" id="GO:0008239">
    <property type="term" value="F:dipeptidyl-peptidase activity"/>
    <property type="evidence" value="ECO:0000318"/>
    <property type="project" value="GO_Central"/>
</dbReference>
<evidence type="ECO:0000313" key="9">
    <source>
        <dbReference type="EMBL" id="EDO46612.1"/>
    </source>
</evidence>
<feature type="compositionally biased region" description="Polar residues" evidence="5">
    <location>
        <begin position="1"/>
        <end position="10"/>
    </location>
</feature>
<dbReference type="InParanoid" id="A7RPQ4"/>
<dbReference type="PANTHER" id="PTHR11731:SF193">
    <property type="entry name" value="DIPEPTIDYL PEPTIDASE 9"/>
    <property type="match status" value="1"/>
</dbReference>
<keyword evidence="3" id="KW-0378">Hydrolase</keyword>